<dbReference type="EMBL" id="CP049871">
    <property type="protein sequence ID" value="QIL02187.1"/>
    <property type="molecule type" value="Genomic_DNA"/>
</dbReference>
<protein>
    <submittedName>
        <fullName evidence="1">Cell division protein ZapA</fullName>
    </submittedName>
</protein>
<name>A0A6G7ZMG8_9SPHN</name>
<sequence>MAEVDLIIAGRPYRVACRSGEEENLRAAARMVDAKSREALSGLGSLSEARQLLFAGLLLADQIIENKGGGTTLPSTPDPELAARAERLASRLESLADALENEAPKV</sequence>
<organism evidence="1 2">
    <name type="scientific">Sphingomonas sinipercae</name>
    <dbReference type="NCBI Taxonomy" id="2714944"/>
    <lineage>
        <taxon>Bacteria</taxon>
        <taxon>Pseudomonadati</taxon>
        <taxon>Pseudomonadota</taxon>
        <taxon>Alphaproteobacteria</taxon>
        <taxon>Sphingomonadales</taxon>
        <taxon>Sphingomonadaceae</taxon>
        <taxon>Sphingomonas</taxon>
    </lineage>
</organism>
<proteinExistence type="predicted"/>
<dbReference type="InterPro" id="IPR007838">
    <property type="entry name" value="Cell_div_ZapA-like"/>
</dbReference>
<evidence type="ECO:0000313" key="1">
    <source>
        <dbReference type="EMBL" id="QIL02187.1"/>
    </source>
</evidence>
<dbReference type="InterPro" id="IPR036192">
    <property type="entry name" value="Cell_div_ZapA-like_sf"/>
</dbReference>
<dbReference type="SUPFAM" id="SSF102829">
    <property type="entry name" value="Cell division protein ZapA-like"/>
    <property type="match status" value="1"/>
</dbReference>
<evidence type="ECO:0000313" key="2">
    <source>
        <dbReference type="Proteomes" id="UP000502502"/>
    </source>
</evidence>
<keyword evidence="2" id="KW-1185">Reference proteome</keyword>
<dbReference type="Proteomes" id="UP000502502">
    <property type="component" value="Chromosome"/>
</dbReference>
<dbReference type="AlphaFoldDB" id="A0A6G7ZMG8"/>
<dbReference type="RefSeq" id="WP_166093579.1">
    <property type="nucleotide sequence ID" value="NZ_CP049871.1"/>
</dbReference>
<keyword evidence="1" id="KW-0132">Cell division</keyword>
<accession>A0A6G7ZMG8</accession>
<reference evidence="1 2" key="1">
    <citation type="submission" date="2020-03" db="EMBL/GenBank/DDBJ databases">
        <title>Sphingomonas sp. nov., isolated from fish.</title>
        <authorList>
            <person name="Hyun D.-W."/>
            <person name="Bae J.-W."/>
        </authorList>
    </citation>
    <scope>NUCLEOTIDE SEQUENCE [LARGE SCALE GENOMIC DNA]</scope>
    <source>
        <strain evidence="1 2">HDW15C</strain>
    </source>
</reference>
<gene>
    <name evidence="1" type="ORF">G7078_04895</name>
</gene>
<dbReference type="KEGG" id="ssin:G7078_04895"/>
<keyword evidence="1" id="KW-0131">Cell cycle</keyword>
<dbReference type="GO" id="GO:0051301">
    <property type="term" value="P:cell division"/>
    <property type="evidence" value="ECO:0007669"/>
    <property type="project" value="UniProtKB-KW"/>
</dbReference>
<dbReference type="InterPro" id="IPR042233">
    <property type="entry name" value="Cell_div_ZapA_N"/>
</dbReference>
<dbReference type="Gene3D" id="3.30.160.880">
    <property type="entry name" value="Cell division protein ZapA protomer, N-terminal domain"/>
    <property type="match status" value="1"/>
</dbReference>
<dbReference type="Pfam" id="PF05164">
    <property type="entry name" value="ZapA"/>
    <property type="match status" value="1"/>
</dbReference>